<accession>A0A7L4H5V1</accession>
<dbReference type="PROSITE" id="PS50957">
    <property type="entry name" value="JOSEPHIN"/>
    <property type="match status" value="1"/>
</dbReference>
<comment type="catalytic activity">
    <reaction evidence="1">
        <text>Thiol-dependent hydrolysis of ester, thioester, amide, peptide and isopeptide bonds formed by the C-terminal Gly of ubiquitin (a 76-residue protein attached to proteins as an intracellular targeting signal).</text>
        <dbReference type="EC" id="3.4.19.12"/>
    </reaction>
</comment>
<evidence type="ECO:0000256" key="10">
    <source>
        <dbReference type="ARBA" id="ARBA00077222"/>
    </source>
</evidence>
<evidence type="ECO:0000256" key="11">
    <source>
        <dbReference type="PROSITE-ProRule" id="PRU00331"/>
    </source>
</evidence>
<dbReference type="FunFam" id="3.90.70.40:FF:000003">
    <property type="entry name" value="josephin-2 isoform X1"/>
    <property type="match status" value="1"/>
</dbReference>
<sequence>SSGGPPAAEEAGGPYHERQRLELCAVHALNNVLQRPHFTQEAADEICKRLAPDARLNPHRSLLGTGNYDVNVIMAALQSLELAAVWWDKRRSLERLVLGQILGFILNVPSQVSLGFVALPLRRKHWLAIRQLHGTYYNLDSKLRAPVAIGGEAELRWEPFGGRRVTAVGTRVSPPASPSGRAFLRDFLSQGLCEVFLVVPHAVEEAGAWLSPE</sequence>
<comment type="function">
    <text evidence="8">Cleaves 'Lys-63'-linked poly-ubiquitin chains, and with lesser efficiency 'Lys-48'-linked poly-ubiquitin chains (in vitro). May act as a deubiquitinating enzyme.</text>
</comment>
<dbReference type="AlphaFoldDB" id="A0A7L4H5V1"/>
<dbReference type="Proteomes" id="UP000584326">
    <property type="component" value="Unassembled WGS sequence"/>
</dbReference>
<dbReference type="OrthoDB" id="422700at2759"/>
<evidence type="ECO:0000256" key="7">
    <source>
        <dbReference type="ARBA" id="ARBA00022801"/>
    </source>
</evidence>
<keyword evidence="4" id="KW-0963">Cytoplasm</keyword>
<dbReference type="GO" id="GO:0004843">
    <property type="term" value="F:cysteine-type deubiquitinase activity"/>
    <property type="evidence" value="ECO:0007669"/>
    <property type="project" value="UniProtKB-EC"/>
</dbReference>
<evidence type="ECO:0000256" key="4">
    <source>
        <dbReference type="ARBA" id="ARBA00022490"/>
    </source>
</evidence>
<comment type="subcellular location">
    <subcellularLocation>
        <location evidence="2">Cytoplasm</location>
        <location evidence="2">Cytosol</location>
    </subcellularLocation>
</comment>
<evidence type="ECO:0000259" key="12">
    <source>
        <dbReference type="PROSITE" id="PS50957"/>
    </source>
</evidence>
<keyword evidence="14" id="KW-1185">Reference proteome</keyword>
<organism evidence="13 14">
    <name type="scientific">Podargus strigoides</name>
    <name type="common">Tawny frogmouth</name>
    <name type="synonym">Caprimulgus strigoides</name>
    <dbReference type="NCBI Taxonomy" id="8905"/>
    <lineage>
        <taxon>Eukaryota</taxon>
        <taxon>Metazoa</taxon>
        <taxon>Chordata</taxon>
        <taxon>Craniata</taxon>
        <taxon>Vertebrata</taxon>
        <taxon>Euteleostomi</taxon>
        <taxon>Archelosauria</taxon>
        <taxon>Archosauria</taxon>
        <taxon>Dinosauria</taxon>
        <taxon>Saurischia</taxon>
        <taxon>Theropoda</taxon>
        <taxon>Coelurosauria</taxon>
        <taxon>Aves</taxon>
        <taxon>Neognathae</taxon>
        <taxon>Neoaves</taxon>
        <taxon>Strisores</taxon>
        <taxon>Caprimulgiformes</taxon>
        <taxon>Podargidae</taxon>
        <taxon>Podargus</taxon>
    </lineage>
</organism>
<feature type="domain" description="Josephin" evidence="12">
    <location>
        <begin position="11"/>
        <end position="213"/>
    </location>
</feature>
<proteinExistence type="predicted"/>
<dbReference type="PANTHER" id="PTHR13291:SF2">
    <property type="entry name" value="JOSEPHIN-2"/>
    <property type="match status" value="1"/>
</dbReference>
<dbReference type="PANTHER" id="PTHR13291">
    <property type="entry name" value="JOSEPHIN 1, 2"/>
    <property type="match status" value="1"/>
</dbReference>
<dbReference type="InterPro" id="IPR006155">
    <property type="entry name" value="Josephin"/>
</dbReference>
<dbReference type="GO" id="GO:0006508">
    <property type="term" value="P:proteolysis"/>
    <property type="evidence" value="ECO:0007669"/>
    <property type="project" value="UniProtKB-KW"/>
</dbReference>
<feature type="non-terminal residue" evidence="13">
    <location>
        <position position="1"/>
    </location>
</feature>
<dbReference type="GO" id="GO:0005829">
    <property type="term" value="C:cytosol"/>
    <property type="evidence" value="ECO:0007669"/>
    <property type="project" value="UniProtKB-SubCell"/>
</dbReference>
<dbReference type="EC" id="3.4.19.12" evidence="3"/>
<evidence type="ECO:0000256" key="1">
    <source>
        <dbReference type="ARBA" id="ARBA00000707"/>
    </source>
</evidence>
<feature type="non-terminal residue" evidence="13">
    <location>
        <position position="213"/>
    </location>
</feature>
<dbReference type="SMART" id="SM01246">
    <property type="entry name" value="Josephin"/>
    <property type="match status" value="1"/>
</dbReference>
<keyword evidence="5" id="KW-0645">Protease</keyword>
<dbReference type="InterPro" id="IPR040053">
    <property type="entry name" value="JOSD1/2"/>
</dbReference>
<dbReference type="GO" id="GO:0016579">
    <property type="term" value="P:protein deubiquitination"/>
    <property type="evidence" value="ECO:0007669"/>
    <property type="project" value="InterPro"/>
</dbReference>
<keyword evidence="7 11" id="KW-0378">Hydrolase</keyword>
<name>A0A7L4H5V1_PODST</name>
<comment type="caution">
    <text evidence="13">The sequence shown here is derived from an EMBL/GenBank/DDBJ whole genome shotgun (WGS) entry which is preliminary data.</text>
</comment>
<evidence type="ECO:0000256" key="6">
    <source>
        <dbReference type="ARBA" id="ARBA00022786"/>
    </source>
</evidence>
<reference evidence="13 14" key="1">
    <citation type="submission" date="2020-02" db="EMBL/GenBank/DDBJ databases">
        <title>Bird 10,000 Genomes (B10K) Project - Family phase.</title>
        <authorList>
            <person name="Zhang G."/>
        </authorList>
    </citation>
    <scope>NUCLEOTIDE SEQUENCE [LARGE SCALE GENOMIC DNA]</scope>
    <source>
        <strain evidence="13">B10K-DU-001-40</strain>
        <tissue evidence="13">Muscle</tissue>
    </source>
</reference>
<protein>
    <recommendedName>
        <fullName evidence="9">Josephin-2</fullName>
        <ecNumber evidence="3">3.4.19.12</ecNumber>
    </recommendedName>
    <alternativeName>
        <fullName evidence="10">Josephin domain-containing protein 2</fullName>
    </alternativeName>
</protein>
<evidence type="ECO:0000256" key="8">
    <source>
        <dbReference type="ARBA" id="ARBA00058284"/>
    </source>
</evidence>
<evidence type="ECO:0000256" key="3">
    <source>
        <dbReference type="ARBA" id="ARBA00012759"/>
    </source>
</evidence>
<dbReference type="Pfam" id="PF02099">
    <property type="entry name" value="Josephin"/>
    <property type="match status" value="1"/>
</dbReference>
<keyword evidence="6" id="KW-0833">Ubl conjugation pathway</keyword>
<feature type="active site" evidence="11">
    <location>
        <position position="140"/>
    </location>
</feature>
<feature type="active site" evidence="11">
    <location>
        <position position="24"/>
    </location>
</feature>
<dbReference type="Gene3D" id="3.90.70.40">
    <property type="match status" value="1"/>
</dbReference>
<feature type="active site" evidence="11">
    <location>
        <position position="125"/>
    </location>
</feature>
<evidence type="ECO:0000256" key="5">
    <source>
        <dbReference type="ARBA" id="ARBA00022670"/>
    </source>
</evidence>
<evidence type="ECO:0000256" key="9">
    <source>
        <dbReference type="ARBA" id="ARBA00069892"/>
    </source>
</evidence>
<evidence type="ECO:0000256" key="2">
    <source>
        <dbReference type="ARBA" id="ARBA00004514"/>
    </source>
</evidence>
<dbReference type="EMBL" id="VZTK01023729">
    <property type="protein sequence ID" value="NXX20511.1"/>
    <property type="molecule type" value="Genomic_DNA"/>
</dbReference>
<evidence type="ECO:0000313" key="14">
    <source>
        <dbReference type="Proteomes" id="UP000584326"/>
    </source>
</evidence>
<gene>
    <name evidence="13" type="primary">Josd2</name>
    <name evidence="13" type="ORF">PODSTR_R14467</name>
</gene>
<evidence type="ECO:0000313" key="13">
    <source>
        <dbReference type="EMBL" id="NXX20511.1"/>
    </source>
</evidence>